<dbReference type="InterPro" id="IPR021899">
    <property type="entry name" value="DUF3511"/>
</dbReference>
<proteinExistence type="predicted"/>
<dbReference type="EMBL" id="JBGMDY010000003">
    <property type="protein sequence ID" value="KAL2341294.1"/>
    <property type="molecule type" value="Genomic_DNA"/>
</dbReference>
<dbReference type="PANTHER" id="PTHR33193">
    <property type="entry name" value="DOMAIN PROTEIN, PUTATIVE (DUF3511)-RELATED"/>
    <property type="match status" value="1"/>
</dbReference>
<dbReference type="Pfam" id="PF12023">
    <property type="entry name" value="DUF3511"/>
    <property type="match status" value="1"/>
</dbReference>
<dbReference type="Proteomes" id="UP001603857">
    <property type="component" value="Unassembled WGS sequence"/>
</dbReference>
<name>A0ABD1MZR1_9FABA</name>
<reference evidence="1 2" key="1">
    <citation type="submission" date="2024-08" db="EMBL/GenBank/DDBJ databases">
        <title>Insights into the chromosomal genome structure of Flemingia macrophylla.</title>
        <authorList>
            <person name="Ding Y."/>
            <person name="Zhao Y."/>
            <person name="Bi W."/>
            <person name="Wu M."/>
            <person name="Zhao G."/>
            <person name="Gong Y."/>
            <person name="Li W."/>
            <person name="Zhang P."/>
        </authorList>
    </citation>
    <scope>NUCLEOTIDE SEQUENCE [LARGE SCALE GENOMIC DNA]</scope>
    <source>
        <strain evidence="1">DYQJB</strain>
        <tissue evidence="1">Leaf</tissue>
    </source>
</reference>
<accession>A0ABD1MZR1</accession>
<keyword evidence="2" id="KW-1185">Reference proteome</keyword>
<organism evidence="1 2">
    <name type="scientific">Flemingia macrophylla</name>
    <dbReference type="NCBI Taxonomy" id="520843"/>
    <lineage>
        <taxon>Eukaryota</taxon>
        <taxon>Viridiplantae</taxon>
        <taxon>Streptophyta</taxon>
        <taxon>Embryophyta</taxon>
        <taxon>Tracheophyta</taxon>
        <taxon>Spermatophyta</taxon>
        <taxon>Magnoliopsida</taxon>
        <taxon>eudicotyledons</taxon>
        <taxon>Gunneridae</taxon>
        <taxon>Pentapetalae</taxon>
        <taxon>rosids</taxon>
        <taxon>fabids</taxon>
        <taxon>Fabales</taxon>
        <taxon>Fabaceae</taxon>
        <taxon>Papilionoideae</taxon>
        <taxon>50 kb inversion clade</taxon>
        <taxon>NPAAA clade</taxon>
        <taxon>indigoferoid/millettioid clade</taxon>
        <taxon>Phaseoleae</taxon>
        <taxon>Flemingia</taxon>
    </lineage>
</organism>
<sequence>MEDFRSKLYGDKRMQIESYIGNNMQDLHFHNASYTSSMHPQTCNDAKFKKEKSTYDTTSKTWTFSDLELKRKKRVVGYKAYAVEGKLKGSLKKSFKWIKDRCNKVVYGW</sequence>
<evidence type="ECO:0000313" key="2">
    <source>
        <dbReference type="Proteomes" id="UP001603857"/>
    </source>
</evidence>
<comment type="caution">
    <text evidence="1">The sequence shown here is derived from an EMBL/GenBank/DDBJ whole genome shotgun (WGS) entry which is preliminary data.</text>
</comment>
<gene>
    <name evidence="1" type="ORF">Fmac_009234</name>
</gene>
<protein>
    <submittedName>
        <fullName evidence="1">Uncharacterized protein</fullName>
    </submittedName>
</protein>
<evidence type="ECO:0000313" key="1">
    <source>
        <dbReference type="EMBL" id="KAL2341294.1"/>
    </source>
</evidence>
<dbReference type="PANTHER" id="PTHR33193:SF71">
    <property type="entry name" value="OS02G0223700 PROTEIN"/>
    <property type="match status" value="1"/>
</dbReference>
<dbReference type="AlphaFoldDB" id="A0ABD1MZR1"/>